<name>B4W309_9CYAN</name>
<evidence type="ECO:0000313" key="2">
    <source>
        <dbReference type="Proteomes" id="UP000003835"/>
    </source>
</evidence>
<protein>
    <submittedName>
        <fullName evidence="1">Uncharacterized protein</fullName>
    </submittedName>
</protein>
<dbReference type="eggNOG" id="ENOG5032V4U">
    <property type="taxonomic scope" value="Bacteria"/>
</dbReference>
<organism evidence="1 2">
    <name type="scientific">Coleofasciculus chthonoplastes PCC 7420</name>
    <dbReference type="NCBI Taxonomy" id="118168"/>
    <lineage>
        <taxon>Bacteria</taxon>
        <taxon>Bacillati</taxon>
        <taxon>Cyanobacteriota</taxon>
        <taxon>Cyanophyceae</taxon>
        <taxon>Coleofasciculales</taxon>
        <taxon>Coleofasciculaceae</taxon>
        <taxon>Coleofasciculus</taxon>
    </lineage>
</organism>
<reference evidence="1 2" key="1">
    <citation type="submission" date="2008-07" db="EMBL/GenBank/DDBJ databases">
        <authorList>
            <person name="Tandeau de Marsac N."/>
            <person name="Ferriera S."/>
            <person name="Johnson J."/>
            <person name="Kravitz S."/>
            <person name="Beeson K."/>
            <person name="Sutton G."/>
            <person name="Rogers Y.-H."/>
            <person name="Friedman R."/>
            <person name="Frazier M."/>
            <person name="Venter J.C."/>
        </authorList>
    </citation>
    <scope>NUCLEOTIDE SEQUENCE [LARGE SCALE GENOMIC DNA]</scope>
    <source>
        <strain evidence="1 2">PCC 7420</strain>
    </source>
</reference>
<dbReference type="AlphaFoldDB" id="B4W309"/>
<dbReference type="Proteomes" id="UP000003835">
    <property type="component" value="Unassembled WGS sequence"/>
</dbReference>
<keyword evidence="2" id="KW-1185">Reference proteome</keyword>
<evidence type="ECO:0000313" key="1">
    <source>
        <dbReference type="EMBL" id="EDX71400.1"/>
    </source>
</evidence>
<dbReference type="EMBL" id="DS989873">
    <property type="protein sequence ID" value="EDX71400.1"/>
    <property type="molecule type" value="Genomic_DNA"/>
</dbReference>
<accession>B4W309</accession>
<sequence>MYSELPEVLWASTGYRIKQLDKYQEFGQLRNMIVHFAAPAFDASTETLKFAFEVLDPIVRDVWGESFVEYSSYWDEVIISDGYLREQLETQSIQVHPETQKLMESP</sequence>
<proteinExistence type="predicted"/>
<gene>
    <name evidence="1" type="ORF">MC7420_1614</name>
</gene>
<dbReference type="HOGENOM" id="CLU_2218569_0_0_3"/>